<name>A0ABX9A2Q8_9SPHN</name>
<reference evidence="1 2" key="1">
    <citation type="submission" date="2021-08" db="EMBL/GenBank/DDBJ databases">
        <title>Comparative Genomics Analysis of the Genus Qipengyuania Reveals Extensive Genetic Diversity and Metabolic Versatility, Including the Description of Fifteen Novel Species.</title>
        <authorList>
            <person name="Liu Y."/>
        </authorList>
    </citation>
    <scope>NUCLEOTIDE SEQUENCE [LARGE SCALE GENOMIC DNA]</scope>
    <source>
        <strain evidence="1 2">1NDH1</strain>
    </source>
</reference>
<dbReference type="RefSeq" id="WP_221429882.1">
    <property type="nucleotide sequence ID" value="NZ_CP081294.1"/>
</dbReference>
<evidence type="ECO:0000313" key="1">
    <source>
        <dbReference type="EMBL" id="QZD94132.1"/>
    </source>
</evidence>
<keyword evidence="2" id="KW-1185">Reference proteome</keyword>
<organism evidence="1 2">
    <name type="scientific">Qipengyuania gelatinilytica</name>
    <dbReference type="NCBI Taxonomy" id="2867231"/>
    <lineage>
        <taxon>Bacteria</taxon>
        <taxon>Pseudomonadati</taxon>
        <taxon>Pseudomonadota</taxon>
        <taxon>Alphaproteobacteria</taxon>
        <taxon>Sphingomonadales</taxon>
        <taxon>Erythrobacteraceae</taxon>
        <taxon>Qipengyuania</taxon>
    </lineage>
</organism>
<sequence length="162" mass="18205">MVDLKRMSSSSSIAEVNHWRGRCLDDFARAEQAIVKFMERWQDTSPATAPTLAEGASARSRNVLTALQKHYSEDQNAKGLVKLLGLWKHREQDRNELVHGLFTIKSNSDGWVLINRTIAVKKKVATSREQMQTAAQAEAFRLAVTSERKALESALSQFNGFD</sequence>
<evidence type="ECO:0000313" key="2">
    <source>
        <dbReference type="Proteomes" id="UP000824321"/>
    </source>
</evidence>
<accession>A0ABX9A2Q8</accession>
<protein>
    <submittedName>
        <fullName evidence="1">Uncharacterized protein</fullName>
    </submittedName>
</protein>
<dbReference type="EMBL" id="CP081294">
    <property type="protein sequence ID" value="QZD94132.1"/>
    <property type="molecule type" value="Genomic_DNA"/>
</dbReference>
<proteinExistence type="predicted"/>
<dbReference type="Proteomes" id="UP000824321">
    <property type="component" value="Chromosome"/>
</dbReference>
<gene>
    <name evidence="1" type="ORF">K3136_08415</name>
</gene>